<feature type="region of interest" description="Disordered" evidence="2">
    <location>
        <begin position="249"/>
        <end position="268"/>
    </location>
</feature>
<dbReference type="AlphaFoldDB" id="A0A0H2UDU0"/>
<dbReference type="Pfam" id="PF00172">
    <property type="entry name" value="Zn_clus"/>
    <property type="match status" value="1"/>
</dbReference>
<dbReference type="OrthoDB" id="5229455at2759"/>
<dbReference type="PANTHER" id="PTHR47657:SF7">
    <property type="entry name" value="STEROL REGULATORY ELEMENT-BINDING PROTEIN ECM22"/>
    <property type="match status" value="1"/>
</dbReference>
<dbReference type="PRINTS" id="PR00755">
    <property type="entry name" value="AFLATOXINBRP"/>
</dbReference>
<dbReference type="InterPro" id="IPR036864">
    <property type="entry name" value="Zn2-C6_fun-type_DNA-bd_sf"/>
</dbReference>
<keyword evidence="1" id="KW-0539">Nucleus</keyword>
<evidence type="ECO:0000259" key="3">
    <source>
        <dbReference type="PROSITE" id="PS50048"/>
    </source>
</evidence>
<organism evidence="4">
    <name type="scientific">Magnaporthiopsis poae (strain ATCC 64411 / 73-15)</name>
    <name type="common">Kentucky bluegrass fungus</name>
    <name type="synonym">Magnaporthe poae</name>
    <dbReference type="NCBI Taxonomy" id="644358"/>
    <lineage>
        <taxon>Eukaryota</taxon>
        <taxon>Fungi</taxon>
        <taxon>Dikarya</taxon>
        <taxon>Ascomycota</taxon>
        <taxon>Pezizomycotina</taxon>
        <taxon>Sordariomycetes</taxon>
        <taxon>Sordariomycetidae</taxon>
        <taxon>Magnaporthales</taxon>
        <taxon>Magnaporthaceae</taxon>
        <taxon>Magnaporthiopsis</taxon>
    </lineage>
</organism>
<evidence type="ECO:0000313" key="4">
    <source>
        <dbReference type="EMBL" id="KLU89709.1"/>
    </source>
</evidence>
<evidence type="ECO:0000256" key="1">
    <source>
        <dbReference type="ARBA" id="ARBA00023242"/>
    </source>
</evidence>
<reference evidence="4" key="1">
    <citation type="submission" date="2010-05" db="EMBL/GenBank/DDBJ databases">
        <title>The Genome Sequence of Magnaporthe poae strain ATCC 64411.</title>
        <authorList>
            <consortium name="The Broad Institute Genome Sequencing Platform"/>
            <consortium name="Broad Institute Genome Sequencing Center for Infectious Disease"/>
            <person name="Ma L.-J."/>
            <person name="Dead R."/>
            <person name="Young S."/>
            <person name="Zeng Q."/>
            <person name="Koehrsen M."/>
            <person name="Alvarado L."/>
            <person name="Berlin A."/>
            <person name="Chapman S.B."/>
            <person name="Chen Z."/>
            <person name="Freedman E."/>
            <person name="Gellesch M."/>
            <person name="Goldberg J."/>
            <person name="Griggs A."/>
            <person name="Gujja S."/>
            <person name="Heilman E.R."/>
            <person name="Heiman D."/>
            <person name="Hepburn T."/>
            <person name="Howarth C."/>
            <person name="Jen D."/>
            <person name="Larson L."/>
            <person name="Mehta T."/>
            <person name="Neiman D."/>
            <person name="Pearson M."/>
            <person name="Roberts A."/>
            <person name="Saif S."/>
            <person name="Shea T."/>
            <person name="Shenoy N."/>
            <person name="Sisk P."/>
            <person name="Stolte C."/>
            <person name="Sykes S."/>
            <person name="Walk T."/>
            <person name="White J."/>
            <person name="Yandava C."/>
            <person name="Haas B."/>
            <person name="Nusbaum C."/>
            <person name="Birren B."/>
        </authorList>
    </citation>
    <scope>NUCLEOTIDE SEQUENCE</scope>
    <source>
        <strain evidence="4">ATCC 64411</strain>
    </source>
</reference>
<dbReference type="GO" id="GO:0000981">
    <property type="term" value="F:DNA-binding transcription factor activity, RNA polymerase II-specific"/>
    <property type="evidence" value="ECO:0007669"/>
    <property type="project" value="InterPro"/>
</dbReference>
<sequence length="440" mass="48018">MDFTEQTGGLPPPLLPAGFDAEDFDYDAFIQAHDDFDYLAEDSSGSNSATAAGGGGELQLSVPLLPLVGASPSPDPTSATVTPGALTSLGDSGGDTSSGTNRSSPPKQRLERRGHTKSRRGCFNCKRRRIKCQENRPACGHCVKTGLKCEYPAAPMVVHQPRHQIPIFTMQDMRFFQHFLFKCYPHHPLNNDGIWTHEVPCLSQEYDYLMHAVLGLAASDLTQDDPSLVEAAMSHRLKAIKAVKKALADAPRRSRPQQQLQKGSNACGNGGGSAAFSSDEGNALLATCFALTFQSVLLEDGMAEYMTFIRGIIIVAIQMYAKGARFLFTNFIEDEQDALLRPLIEQVPMINRVWAEGAIAAVAGLSPLVTAHSEEEDGKTAAAYHAHLATMAEQMLASPFLAYKAVARHYGWWMQLPHDRFRAMVGPDSQLFTLLAAHWI</sequence>
<dbReference type="SMART" id="SM00066">
    <property type="entry name" value="GAL4"/>
    <property type="match status" value="1"/>
</dbReference>
<protein>
    <recommendedName>
        <fullName evidence="3">Zn(2)-C6 fungal-type domain-containing protein</fullName>
    </recommendedName>
</protein>
<evidence type="ECO:0000256" key="2">
    <source>
        <dbReference type="SAM" id="MobiDB-lite"/>
    </source>
</evidence>
<dbReference type="InterPro" id="IPR001138">
    <property type="entry name" value="Zn2Cys6_DnaBD"/>
</dbReference>
<dbReference type="CDD" id="cd00067">
    <property type="entry name" value="GAL4"/>
    <property type="match status" value="1"/>
</dbReference>
<dbReference type="SUPFAM" id="SSF57701">
    <property type="entry name" value="Zn2/Cys6 DNA-binding domain"/>
    <property type="match status" value="1"/>
</dbReference>
<accession>A0A0H2UDU0</accession>
<proteinExistence type="predicted"/>
<dbReference type="InterPro" id="IPR052400">
    <property type="entry name" value="Zn2-C6_fungal_TF"/>
</dbReference>
<feature type="compositionally biased region" description="Low complexity" evidence="2">
    <location>
        <begin position="86"/>
        <end position="100"/>
    </location>
</feature>
<name>A0A0H2UDU0_MAGP6</name>
<dbReference type="PROSITE" id="PS00463">
    <property type="entry name" value="ZN2_CY6_FUNGAL_1"/>
    <property type="match status" value="1"/>
</dbReference>
<reference evidence="4" key="2">
    <citation type="submission" date="2011-03" db="EMBL/GenBank/DDBJ databases">
        <title>Annotation of Magnaporthe poae ATCC 64411.</title>
        <authorList>
            <person name="Ma L.-J."/>
            <person name="Dead R."/>
            <person name="Young S.K."/>
            <person name="Zeng Q."/>
            <person name="Gargeya S."/>
            <person name="Fitzgerald M."/>
            <person name="Haas B."/>
            <person name="Abouelleil A."/>
            <person name="Alvarado L."/>
            <person name="Arachchi H.M."/>
            <person name="Berlin A."/>
            <person name="Brown A."/>
            <person name="Chapman S.B."/>
            <person name="Chen Z."/>
            <person name="Dunbar C."/>
            <person name="Freedman E."/>
            <person name="Gearin G."/>
            <person name="Gellesch M."/>
            <person name="Goldberg J."/>
            <person name="Griggs A."/>
            <person name="Gujja S."/>
            <person name="Heiman D."/>
            <person name="Howarth C."/>
            <person name="Larson L."/>
            <person name="Lui A."/>
            <person name="MacDonald P.J.P."/>
            <person name="Mehta T."/>
            <person name="Montmayeur A."/>
            <person name="Murphy C."/>
            <person name="Neiman D."/>
            <person name="Pearson M."/>
            <person name="Priest M."/>
            <person name="Roberts A."/>
            <person name="Saif S."/>
            <person name="Shea T."/>
            <person name="Shenoy N."/>
            <person name="Sisk P."/>
            <person name="Stolte C."/>
            <person name="Sykes S."/>
            <person name="Yandava C."/>
            <person name="Wortman J."/>
            <person name="Nusbaum C."/>
            <person name="Birren B."/>
        </authorList>
    </citation>
    <scope>NUCLEOTIDE SEQUENCE</scope>
    <source>
        <strain evidence="4">ATCC 64411</strain>
    </source>
</reference>
<feature type="region of interest" description="Disordered" evidence="2">
    <location>
        <begin position="66"/>
        <end position="115"/>
    </location>
</feature>
<feature type="domain" description="Zn(2)-C6 fungal-type" evidence="3">
    <location>
        <begin position="121"/>
        <end position="151"/>
    </location>
</feature>
<dbReference type="VEuPathDB" id="FungiDB:MAPG_08678"/>
<gene>
    <name evidence="4" type="ORF">MAPG_08678</name>
</gene>
<dbReference type="GO" id="GO:0008270">
    <property type="term" value="F:zinc ion binding"/>
    <property type="evidence" value="ECO:0007669"/>
    <property type="project" value="InterPro"/>
</dbReference>
<dbReference type="PANTHER" id="PTHR47657">
    <property type="entry name" value="STEROL REGULATORY ELEMENT-BINDING PROTEIN ECM22"/>
    <property type="match status" value="1"/>
</dbReference>
<dbReference type="PROSITE" id="PS50048">
    <property type="entry name" value="ZN2_CY6_FUNGAL_2"/>
    <property type="match status" value="1"/>
</dbReference>
<dbReference type="Gene3D" id="4.10.240.10">
    <property type="entry name" value="Zn(2)-C6 fungal-type DNA-binding domain"/>
    <property type="match status" value="1"/>
</dbReference>
<feature type="non-terminal residue" evidence="4">
    <location>
        <position position="440"/>
    </location>
</feature>
<dbReference type="EMBL" id="GL876973">
    <property type="protein sequence ID" value="KLU89709.1"/>
    <property type="molecule type" value="Genomic_DNA"/>
</dbReference>